<evidence type="ECO:0000313" key="3">
    <source>
        <dbReference type="EMBL" id="EOH91681.1"/>
    </source>
</evidence>
<evidence type="ECO:0000313" key="4">
    <source>
        <dbReference type="Proteomes" id="UP000013782"/>
    </source>
</evidence>
<dbReference type="STRING" id="160454.RV10_GL001489"/>
<dbReference type="Gene3D" id="2.20.25.110">
    <property type="entry name" value="S-adenosyl-L-methionine-dependent methyltransferases"/>
    <property type="match status" value="1"/>
</dbReference>
<evidence type="ECO:0000256" key="1">
    <source>
        <dbReference type="ARBA" id="ARBA00022679"/>
    </source>
</evidence>
<dbReference type="InterPro" id="IPR041698">
    <property type="entry name" value="Methyltransf_25"/>
</dbReference>
<dbReference type="OrthoDB" id="9791837at2"/>
<sequence length="274" mass="31719">MDVNKLIQDVPLFAESAANIWLDPYVAKQMLTAHLNEQEDGATRNKAFVEKSVAWLTEKFPSKDYPKVLDLGCGPGIYAEKFSRAGYQVTGIDFSPNSINYASQSAEKENLPIRYIQRDYIEIDWQEESYDLIVMIYCDLGVLSHENRRLILEKAYQALKPNGRLIFDVFTPARYQDFESTQTWQVEDNSFWSQEPCLHLERAEQYGSTYLAAHHLLNREEQKTFYIWETVFTPKEMTEELKGRGFTQVEHYKNIAGEAWEDTSDTACFVASKS</sequence>
<gene>
    <name evidence="3" type="ORF">UAU_02983</name>
</gene>
<dbReference type="AlphaFoldDB" id="R2SFJ0"/>
<dbReference type="SUPFAM" id="SSF53335">
    <property type="entry name" value="S-adenosyl-L-methionine-dependent methyltransferases"/>
    <property type="match status" value="1"/>
</dbReference>
<dbReference type="Proteomes" id="UP000013782">
    <property type="component" value="Unassembled WGS sequence"/>
</dbReference>
<dbReference type="Gene3D" id="3.40.50.150">
    <property type="entry name" value="Vaccinia Virus protein VP39"/>
    <property type="match status" value="1"/>
</dbReference>
<dbReference type="RefSeq" id="WP_010757965.1">
    <property type="nucleotide sequence ID" value="NZ_ASWD01000001.1"/>
</dbReference>
<dbReference type="PANTHER" id="PTHR43861">
    <property type="entry name" value="TRANS-ACONITATE 2-METHYLTRANSFERASE-RELATED"/>
    <property type="match status" value="1"/>
</dbReference>
<keyword evidence="1" id="KW-0808">Transferase</keyword>
<organism evidence="3 4">
    <name type="scientific">Enterococcus pallens ATCC BAA-351</name>
    <dbReference type="NCBI Taxonomy" id="1158607"/>
    <lineage>
        <taxon>Bacteria</taxon>
        <taxon>Bacillati</taxon>
        <taxon>Bacillota</taxon>
        <taxon>Bacilli</taxon>
        <taxon>Lactobacillales</taxon>
        <taxon>Enterococcaceae</taxon>
        <taxon>Enterococcus</taxon>
    </lineage>
</organism>
<protein>
    <recommendedName>
        <fullName evidence="2">Methyltransferase domain-containing protein</fullName>
    </recommendedName>
</protein>
<dbReference type="EMBL" id="AJAQ01000033">
    <property type="protein sequence ID" value="EOH91681.1"/>
    <property type="molecule type" value="Genomic_DNA"/>
</dbReference>
<comment type="caution">
    <text evidence="3">The sequence shown here is derived from an EMBL/GenBank/DDBJ whole genome shotgun (WGS) entry which is preliminary data.</text>
</comment>
<keyword evidence="4" id="KW-1185">Reference proteome</keyword>
<dbReference type="CDD" id="cd02440">
    <property type="entry name" value="AdoMet_MTases"/>
    <property type="match status" value="1"/>
</dbReference>
<accession>R2SFJ0</accession>
<dbReference type="eggNOG" id="COG2227">
    <property type="taxonomic scope" value="Bacteria"/>
</dbReference>
<dbReference type="InterPro" id="IPR029063">
    <property type="entry name" value="SAM-dependent_MTases_sf"/>
</dbReference>
<dbReference type="PATRIC" id="fig|1158607.3.peg.2964"/>
<reference evidence="3 4" key="1">
    <citation type="submission" date="2013-02" db="EMBL/GenBank/DDBJ databases">
        <title>The Genome Sequence of Enterococcus pallens BAA-351.</title>
        <authorList>
            <consortium name="The Broad Institute Genome Sequencing Platform"/>
            <consortium name="The Broad Institute Genome Sequencing Center for Infectious Disease"/>
            <person name="Earl A.M."/>
            <person name="Gilmore M.S."/>
            <person name="Lebreton F."/>
            <person name="Walker B."/>
            <person name="Young S.K."/>
            <person name="Zeng Q."/>
            <person name="Gargeya S."/>
            <person name="Fitzgerald M."/>
            <person name="Haas B."/>
            <person name="Abouelleil A."/>
            <person name="Alvarado L."/>
            <person name="Arachchi H.M."/>
            <person name="Berlin A.M."/>
            <person name="Chapman S.B."/>
            <person name="Dewar J."/>
            <person name="Goldberg J."/>
            <person name="Griggs A."/>
            <person name="Gujja S."/>
            <person name="Hansen M."/>
            <person name="Howarth C."/>
            <person name="Imamovic A."/>
            <person name="Larimer J."/>
            <person name="McCowan C."/>
            <person name="Murphy C."/>
            <person name="Neiman D."/>
            <person name="Pearson M."/>
            <person name="Priest M."/>
            <person name="Roberts A."/>
            <person name="Saif S."/>
            <person name="Shea T."/>
            <person name="Sisk P."/>
            <person name="Sykes S."/>
            <person name="Wortman J."/>
            <person name="Nusbaum C."/>
            <person name="Birren B."/>
        </authorList>
    </citation>
    <scope>NUCLEOTIDE SEQUENCE [LARGE SCALE GENOMIC DNA]</scope>
    <source>
        <strain evidence="3 4">ATCC BAA-351</strain>
    </source>
</reference>
<name>R2SFJ0_9ENTE</name>
<evidence type="ECO:0000259" key="2">
    <source>
        <dbReference type="Pfam" id="PF13649"/>
    </source>
</evidence>
<dbReference type="GO" id="GO:0016740">
    <property type="term" value="F:transferase activity"/>
    <property type="evidence" value="ECO:0007669"/>
    <property type="project" value="UniProtKB-KW"/>
</dbReference>
<dbReference type="HOGENOM" id="CLU_069129_3_0_9"/>
<feature type="domain" description="Methyltransferase" evidence="2">
    <location>
        <begin position="68"/>
        <end position="163"/>
    </location>
</feature>
<dbReference type="Pfam" id="PF13649">
    <property type="entry name" value="Methyltransf_25"/>
    <property type="match status" value="1"/>
</dbReference>
<proteinExistence type="predicted"/>